<evidence type="ECO:0000313" key="2">
    <source>
        <dbReference type="Proteomes" id="UP001178507"/>
    </source>
</evidence>
<gene>
    <name evidence="1" type="ORF">EVOR1521_LOCUS8082</name>
</gene>
<protein>
    <submittedName>
        <fullName evidence="1">Uncharacterized protein</fullName>
    </submittedName>
</protein>
<name>A0AA36I4D6_9DINO</name>
<reference evidence="1" key="1">
    <citation type="submission" date="2023-08" db="EMBL/GenBank/DDBJ databases">
        <authorList>
            <person name="Chen Y."/>
            <person name="Shah S."/>
            <person name="Dougan E. K."/>
            <person name="Thang M."/>
            <person name="Chan C."/>
        </authorList>
    </citation>
    <scope>NUCLEOTIDE SEQUENCE</scope>
</reference>
<feature type="non-terminal residue" evidence="1">
    <location>
        <position position="1"/>
    </location>
</feature>
<comment type="caution">
    <text evidence="1">The sequence shown here is derived from an EMBL/GenBank/DDBJ whole genome shotgun (WGS) entry which is preliminary data.</text>
</comment>
<accession>A0AA36I4D6</accession>
<organism evidence="1 2">
    <name type="scientific">Effrenium voratum</name>
    <dbReference type="NCBI Taxonomy" id="2562239"/>
    <lineage>
        <taxon>Eukaryota</taxon>
        <taxon>Sar</taxon>
        <taxon>Alveolata</taxon>
        <taxon>Dinophyceae</taxon>
        <taxon>Suessiales</taxon>
        <taxon>Symbiodiniaceae</taxon>
        <taxon>Effrenium</taxon>
    </lineage>
</organism>
<proteinExistence type="predicted"/>
<dbReference type="EMBL" id="CAUJNA010000675">
    <property type="protein sequence ID" value="CAJ1380018.1"/>
    <property type="molecule type" value="Genomic_DNA"/>
</dbReference>
<dbReference type="Proteomes" id="UP001178507">
    <property type="component" value="Unassembled WGS sequence"/>
</dbReference>
<sequence length="1003" mass="107282">VESSGLAAPSGASANRSALFQGCAAGTRKFQSFKEAKAKASDSAADKSTSELSCAGTVLRDYSAQGTYQETCCPEGSFACAGCAKLSGSSCSQCGGGFLMRSSACTSCASVAGWVSRQGLTCAQLGTNDCDDVKVKGLSSNEACCKCGGGHVTATPFSYEVKHWALGSTVSLAPSPRTAQRYSLNEGCELADYNLTMDGATGVISSVGSSPQEAFSLECTVTAHQAPGVTFEAPVRVAMDWFAYGVPLLLFPKSSPPTFQAMKAAGTWENFQVTCAPSTAWLVVNAATGDLTRGTSTAAGAVGTEDVTMTGQTGGVCVVTAQHMPVGTVKWQQRTTKVVALWPQPWASLSYEAPGVSVTLGEQLPVLKPVVPSGEGLLKPSDFYVACTPTHSLGWAYDELLGAGLLEGYSLLEVSADGEILISPPRAMSAIFDALTSTGGTRKKVSLSCSVFGTFPDQSLSPVVASLSIDVLDDVCWVPKSFRDTPTADPGSTSEVQCRQSCRQDAHCSSFKWTGSTCQRYVNAAVAPGNTVTAMAKVTDCTAEAVCMEVNTGTWYQSGLYCPVAPDLFRNDVLYLKEGLTPEETLYLSRYVSAVDGAISGCSDGQWILRQAKPKKDYILADAGHVELAGPKVACMGDSSVSFGVASCSQPNISSPEEGVPPMLVDDPFTSHMYDFHLHPCECAPEAWGMNKPVNPESFESVPSKSQNQFVPPAFELVAGQFVCPARYLLDAGVFFETDTEAMERSDCEAHCKADVTCDFFWQGNQQGSNTCRLYSACPHLVRELGLDGKLHALPRSQLCQVADPEACFATTLRRGGLAGIDWSYSYSYWKLHQQCDEALLLGGGGVETCAKPTYRPITSHTWLHKRPLPESFVHGTRLDVSCWYERYSPVNKDPNGNGISVYCVNGKWFNYRNEPELGTFSCEACVQVGSTGYKDFEMRNEQELWFFNRMQLKLFTEVLDNSQTQVHCLKFGSGATDLVLTQQSSCGNAVQAEFLGITSAPA</sequence>
<keyword evidence="2" id="KW-1185">Reference proteome</keyword>
<dbReference type="AlphaFoldDB" id="A0AA36I4D6"/>
<evidence type="ECO:0000313" key="1">
    <source>
        <dbReference type="EMBL" id="CAJ1380018.1"/>
    </source>
</evidence>